<dbReference type="SMART" id="SM00260">
    <property type="entry name" value="CheW"/>
    <property type="match status" value="1"/>
</dbReference>
<reference evidence="3 4" key="1">
    <citation type="journal article" date="2020" name="ISME J.">
        <title>Comparative genomics reveals insights into cyanobacterial evolution and habitat adaptation.</title>
        <authorList>
            <person name="Chen M.Y."/>
            <person name="Teng W.K."/>
            <person name="Zhao L."/>
            <person name="Hu C.X."/>
            <person name="Zhou Y.K."/>
            <person name="Han B.P."/>
            <person name="Song L.R."/>
            <person name="Shu W.S."/>
        </authorList>
    </citation>
    <scope>NUCLEOTIDE SEQUENCE [LARGE SCALE GENOMIC DNA]</scope>
    <source>
        <strain evidence="3 4">FACHB-723</strain>
    </source>
</reference>
<evidence type="ECO:0000313" key="3">
    <source>
        <dbReference type="EMBL" id="MBD2189356.1"/>
    </source>
</evidence>
<sequence>MSMQTFLGNADQSQGETQDQSQDGWDQEIITCLKFAINSQTIGLLESEFTQEVLTVKADHVMPVPNKPSCILGIISRRRRVYWAVDLAMLLGLKPLASQLELYEVILTSCQDLSIALIVPSILGVVKISANRVDRNIISLQSTLRPYLKGYINEGEDVLYLLKAENILRSTLLHS</sequence>
<dbReference type="InterPro" id="IPR039315">
    <property type="entry name" value="CheW"/>
</dbReference>
<dbReference type="Gene3D" id="2.30.30.40">
    <property type="entry name" value="SH3 Domains"/>
    <property type="match status" value="1"/>
</dbReference>
<organism evidence="3 4">
    <name type="scientific">Pseudanabaena mucicola FACHB-723</name>
    <dbReference type="NCBI Taxonomy" id="2692860"/>
    <lineage>
        <taxon>Bacteria</taxon>
        <taxon>Bacillati</taxon>
        <taxon>Cyanobacteriota</taxon>
        <taxon>Cyanophyceae</taxon>
        <taxon>Pseudanabaenales</taxon>
        <taxon>Pseudanabaenaceae</taxon>
        <taxon>Pseudanabaena</taxon>
    </lineage>
</organism>
<dbReference type="Proteomes" id="UP000642094">
    <property type="component" value="Unassembled WGS sequence"/>
</dbReference>
<proteinExistence type="predicted"/>
<evidence type="ECO:0000313" key="4">
    <source>
        <dbReference type="Proteomes" id="UP000642094"/>
    </source>
</evidence>
<keyword evidence="4" id="KW-1185">Reference proteome</keyword>
<dbReference type="EMBL" id="JACJQB010000036">
    <property type="protein sequence ID" value="MBD2189356.1"/>
    <property type="molecule type" value="Genomic_DNA"/>
</dbReference>
<accession>A0ABR7ZZC1</accession>
<evidence type="ECO:0000256" key="1">
    <source>
        <dbReference type="SAM" id="MobiDB-lite"/>
    </source>
</evidence>
<dbReference type="PROSITE" id="PS50851">
    <property type="entry name" value="CHEW"/>
    <property type="match status" value="1"/>
</dbReference>
<dbReference type="PANTHER" id="PTHR22617">
    <property type="entry name" value="CHEMOTAXIS SENSOR HISTIDINE KINASE-RELATED"/>
    <property type="match status" value="1"/>
</dbReference>
<name>A0ABR7ZZC1_9CYAN</name>
<dbReference type="RefSeq" id="WP_190404183.1">
    <property type="nucleotide sequence ID" value="NZ_JACJQB010000036.1"/>
</dbReference>
<dbReference type="InterPro" id="IPR002545">
    <property type="entry name" value="CheW-lke_dom"/>
</dbReference>
<feature type="region of interest" description="Disordered" evidence="1">
    <location>
        <begin position="1"/>
        <end position="22"/>
    </location>
</feature>
<protein>
    <submittedName>
        <fullName evidence="3">Chemotaxis protein CheW</fullName>
    </submittedName>
</protein>
<evidence type="ECO:0000259" key="2">
    <source>
        <dbReference type="PROSITE" id="PS50851"/>
    </source>
</evidence>
<feature type="domain" description="CheW-like" evidence="2">
    <location>
        <begin position="29"/>
        <end position="173"/>
    </location>
</feature>
<dbReference type="SUPFAM" id="SSF50341">
    <property type="entry name" value="CheW-like"/>
    <property type="match status" value="1"/>
</dbReference>
<dbReference type="PANTHER" id="PTHR22617:SF23">
    <property type="entry name" value="CHEMOTAXIS PROTEIN CHEW"/>
    <property type="match status" value="1"/>
</dbReference>
<gene>
    <name evidence="3" type="ORF">H6F41_14540</name>
</gene>
<dbReference type="InterPro" id="IPR036061">
    <property type="entry name" value="CheW-like_dom_sf"/>
</dbReference>
<dbReference type="Gene3D" id="2.40.50.180">
    <property type="entry name" value="CheA-289, Domain 4"/>
    <property type="match status" value="1"/>
</dbReference>
<comment type="caution">
    <text evidence="3">The sequence shown here is derived from an EMBL/GenBank/DDBJ whole genome shotgun (WGS) entry which is preliminary data.</text>
</comment>
<dbReference type="Pfam" id="PF01584">
    <property type="entry name" value="CheW"/>
    <property type="match status" value="1"/>
</dbReference>